<dbReference type="InterPro" id="IPR048031">
    <property type="entry name" value="ScyD/ScyE-like"/>
</dbReference>
<evidence type="ECO:0000313" key="1">
    <source>
        <dbReference type="EMBL" id="CAB4790060.1"/>
    </source>
</evidence>
<protein>
    <submittedName>
        <fullName evidence="2">Unannotated protein</fullName>
    </submittedName>
</protein>
<evidence type="ECO:0000313" key="2">
    <source>
        <dbReference type="EMBL" id="CAB4982471.1"/>
    </source>
</evidence>
<dbReference type="EMBL" id="CAFBON010000047">
    <property type="protein sequence ID" value="CAB4982471.1"/>
    <property type="molecule type" value="Genomic_DNA"/>
</dbReference>
<gene>
    <name evidence="1" type="ORF">UFOPK3001_00156</name>
    <name evidence="2" type="ORF">UFOPK3954_00612</name>
</gene>
<proteinExistence type="predicted"/>
<dbReference type="NCBIfam" id="NF033206">
    <property type="entry name" value="ScyE_fam"/>
    <property type="match status" value="1"/>
</dbReference>
<reference evidence="2" key="1">
    <citation type="submission" date="2020-05" db="EMBL/GenBank/DDBJ databases">
        <authorList>
            <person name="Chiriac C."/>
            <person name="Salcher M."/>
            <person name="Ghai R."/>
            <person name="Kavagutti S V."/>
        </authorList>
    </citation>
    <scope>NUCLEOTIDE SEQUENCE</scope>
</reference>
<accession>A0A6J7MNG2</accession>
<dbReference type="EMBL" id="CAFAAJ010000006">
    <property type="protein sequence ID" value="CAB4790060.1"/>
    <property type="molecule type" value="Genomic_DNA"/>
</dbReference>
<organism evidence="2">
    <name type="scientific">freshwater metagenome</name>
    <dbReference type="NCBI Taxonomy" id="449393"/>
    <lineage>
        <taxon>unclassified sequences</taxon>
        <taxon>metagenomes</taxon>
        <taxon>ecological metagenomes</taxon>
    </lineage>
</organism>
<sequence length="409" mass="43032">MNAHRKNRSRSLRVVAAATVTATIGLGLFAGPAFAKKPRPVPSSHTVVATGLNNPRGLASEGDNLVYVSEAGTGGDECITLESESTCFGFTGSITRFEKLGKSKQRSTKIVDGLLSIRAGNEVVGIDGIDVRGKHRVFGVMAESAQGIAADFAAADGTPSPSPTLSTAISTYAGRLVEFRKKRGVFTPAALANVGGTNWDWTDLHKTDVWAPTNDFPDANPYAVVSEGNKHWVVDAGANTVTLVQKKKGVYTQTLISYIPNPVPGRDAAPACIAKRGRYLYVGELNFAAFYDPTTPTAAATIYRIDTRATNPMTSAVAWATGLNPITGCGFAKDGLYVVQLRTISSSGANGAITRIGINKDGTAAASGTWQTFGTDLVDPSGFAKLHNTILVANKSTSTGAGEIWQFKI</sequence>
<dbReference type="AlphaFoldDB" id="A0A6J7MNG2"/>
<dbReference type="SUPFAM" id="SSF63829">
    <property type="entry name" value="Calcium-dependent phosphotriesterase"/>
    <property type="match status" value="1"/>
</dbReference>
<name>A0A6J7MNG2_9ZZZZ</name>